<dbReference type="EMBL" id="JACZDF010000006">
    <property type="protein sequence ID" value="MBD9700043.1"/>
    <property type="molecule type" value="Genomic_DNA"/>
</dbReference>
<keyword evidence="1" id="KW-0812">Transmembrane</keyword>
<accession>A0ABR9DSI1</accession>
<organism evidence="2 3">
    <name type="scientific">Flavimobilis rhizosphaerae</name>
    <dbReference type="NCBI Taxonomy" id="2775421"/>
    <lineage>
        <taxon>Bacteria</taxon>
        <taxon>Bacillati</taxon>
        <taxon>Actinomycetota</taxon>
        <taxon>Actinomycetes</taxon>
        <taxon>Micrococcales</taxon>
        <taxon>Jonesiaceae</taxon>
        <taxon>Flavimobilis</taxon>
    </lineage>
</organism>
<sequence length="49" mass="5140">MIASVLRASESTVVTELPIPPIAYGLLTLGALLALLLVTFAFKSSGTRH</sequence>
<name>A0ABR9DSI1_9MICO</name>
<proteinExistence type="predicted"/>
<keyword evidence="1" id="KW-0472">Membrane</keyword>
<keyword evidence="3" id="KW-1185">Reference proteome</keyword>
<evidence type="ECO:0000313" key="2">
    <source>
        <dbReference type="EMBL" id="MBD9700043.1"/>
    </source>
</evidence>
<dbReference type="RefSeq" id="WP_165375380.1">
    <property type="nucleotide sequence ID" value="NZ_JACZDF010000006.1"/>
</dbReference>
<reference evidence="2 3" key="1">
    <citation type="submission" date="2020-09" db="EMBL/GenBank/DDBJ databases">
        <title>Flavimobilis rhizosphaerae sp. nov., isolated from rhizosphere soil of Spartina alterniflora.</title>
        <authorList>
            <person name="Hanqin C."/>
        </authorList>
    </citation>
    <scope>NUCLEOTIDE SEQUENCE [LARGE SCALE GENOMIC DNA]</scope>
    <source>
        <strain evidence="2 3">GY 10621</strain>
    </source>
</reference>
<comment type="caution">
    <text evidence="2">The sequence shown here is derived from an EMBL/GenBank/DDBJ whole genome shotgun (WGS) entry which is preliminary data.</text>
</comment>
<keyword evidence="1" id="KW-1133">Transmembrane helix</keyword>
<evidence type="ECO:0000313" key="3">
    <source>
        <dbReference type="Proteomes" id="UP000642107"/>
    </source>
</evidence>
<dbReference type="Proteomes" id="UP000642107">
    <property type="component" value="Unassembled WGS sequence"/>
</dbReference>
<evidence type="ECO:0000256" key="1">
    <source>
        <dbReference type="SAM" id="Phobius"/>
    </source>
</evidence>
<protein>
    <submittedName>
        <fullName evidence="2">Uncharacterized protein</fullName>
    </submittedName>
</protein>
<feature type="transmembrane region" description="Helical" evidence="1">
    <location>
        <begin position="22"/>
        <end position="42"/>
    </location>
</feature>
<gene>
    <name evidence="2" type="ORF">IGS67_11155</name>
</gene>